<sequence length="155" mass="16744">MTTTVKDLLALVPSLNIDGEPYTFEAKGKTLVGQWDIVSAVSLYPTEAAAIDKKYKIIVSFDEKDGTYDYTEKQTSTSVSVNGGGLSFGTSTSSGKSSSKQASFEFGGINKTKNGVSPVLAYSFSTSQIKTPLFAFLEQNGWTKKKGFFGRLFSK</sequence>
<dbReference type="Proteomes" id="UP000298173">
    <property type="component" value="Unassembled WGS sequence"/>
</dbReference>
<protein>
    <submittedName>
        <fullName evidence="1">Uncharacterized protein</fullName>
    </submittedName>
</protein>
<dbReference type="EMBL" id="SOEY01000008">
    <property type="protein sequence ID" value="TFB75214.1"/>
    <property type="molecule type" value="Genomic_DNA"/>
</dbReference>
<dbReference type="RefSeq" id="WP_134501913.1">
    <property type="nucleotide sequence ID" value="NZ_SOEY01000008.1"/>
</dbReference>
<dbReference type="AlphaFoldDB" id="A0A4R8V1H0"/>
<gene>
    <name evidence="1" type="ORF">E3O06_05095</name>
</gene>
<name>A0A4R8V1H0_9MICO</name>
<evidence type="ECO:0000313" key="1">
    <source>
        <dbReference type="EMBL" id="TFB75214.1"/>
    </source>
</evidence>
<dbReference type="OrthoDB" id="2302572at2"/>
<reference evidence="1 2" key="1">
    <citation type="submission" date="2019-03" db="EMBL/GenBank/DDBJ databases">
        <title>Genomics of glacier-inhabiting Cryobacterium strains.</title>
        <authorList>
            <person name="Liu Q."/>
            <person name="Xin Y.-H."/>
        </authorList>
    </citation>
    <scope>NUCLEOTIDE SEQUENCE [LARGE SCALE GENOMIC DNA]</scope>
    <source>
        <strain evidence="1 2">HLT2-23</strain>
    </source>
</reference>
<proteinExistence type="predicted"/>
<evidence type="ECO:0000313" key="2">
    <source>
        <dbReference type="Proteomes" id="UP000298173"/>
    </source>
</evidence>
<comment type="caution">
    <text evidence="1">The sequence shown here is derived from an EMBL/GenBank/DDBJ whole genome shotgun (WGS) entry which is preliminary data.</text>
</comment>
<accession>A0A4R8V1H0</accession>
<keyword evidence="2" id="KW-1185">Reference proteome</keyword>
<organism evidence="1 2">
    <name type="scientific">Cryobacterium glaciale</name>
    <dbReference type="NCBI Taxonomy" id="1259145"/>
    <lineage>
        <taxon>Bacteria</taxon>
        <taxon>Bacillati</taxon>
        <taxon>Actinomycetota</taxon>
        <taxon>Actinomycetes</taxon>
        <taxon>Micrococcales</taxon>
        <taxon>Microbacteriaceae</taxon>
        <taxon>Cryobacterium</taxon>
    </lineage>
</organism>